<dbReference type="AlphaFoldDB" id="A0A1W1E959"/>
<name>A0A1W1E959_9ZZZZ</name>
<organism evidence="1">
    <name type="scientific">hydrothermal vent metagenome</name>
    <dbReference type="NCBI Taxonomy" id="652676"/>
    <lineage>
        <taxon>unclassified sequences</taxon>
        <taxon>metagenomes</taxon>
        <taxon>ecological metagenomes</taxon>
    </lineage>
</organism>
<reference evidence="1" key="1">
    <citation type="submission" date="2016-10" db="EMBL/GenBank/DDBJ databases">
        <authorList>
            <person name="de Groot N.N."/>
        </authorList>
    </citation>
    <scope>NUCLEOTIDE SEQUENCE</scope>
</reference>
<proteinExistence type="predicted"/>
<dbReference type="InterPro" id="IPR026387">
    <property type="entry name" value="OMP_w_GlyGly"/>
</dbReference>
<protein>
    <recommendedName>
        <fullName evidence="2">TIGR04219 family outer membrane beta-barrel protein</fullName>
    </recommendedName>
</protein>
<gene>
    <name evidence="1" type="ORF">MNB_SV-4-830</name>
</gene>
<dbReference type="NCBIfam" id="TIGR04219">
    <property type="entry name" value="OMP_w_GlyGly"/>
    <property type="match status" value="1"/>
</dbReference>
<accession>A0A1W1E959</accession>
<evidence type="ECO:0000313" key="1">
    <source>
        <dbReference type="EMBL" id="SFV90505.1"/>
    </source>
</evidence>
<sequence>MREWKKITAAILFTTGVSYADMLGREVSVGMFNHTPSGVASYYSPDVDIEKDLGWDTENDVMLKAYFEHSVPVLPNIKVAYSGLNHSGNGKVTAFSWGDIVDVSGDIDSKLDLQMYDATLYYELLDSTVEADLGLTLRYLDGNIDIKVTPFAKYNIFDLGYEYESSDFTAIVPMVYGKMRIHIPNTDISAQIEGNAISYDNSTFYDMEISARYTFTLGVGVEAGYRIVHLDSDDLDGVALDVDFKGLYASLVWDF</sequence>
<dbReference type="EMBL" id="FPIB01000017">
    <property type="protein sequence ID" value="SFV90505.1"/>
    <property type="molecule type" value="Genomic_DNA"/>
</dbReference>
<evidence type="ECO:0008006" key="2">
    <source>
        <dbReference type="Google" id="ProtNLM"/>
    </source>
</evidence>